<dbReference type="AlphaFoldDB" id="A0AB35I135"/>
<proteinExistence type="predicted"/>
<keyword evidence="1" id="KW-0732">Signal</keyword>
<accession>A0AB35I135</accession>
<evidence type="ECO:0000313" key="3">
    <source>
        <dbReference type="Proteomes" id="UP001209730"/>
    </source>
</evidence>
<dbReference type="RefSeq" id="WP_266002647.1">
    <property type="nucleotide sequence ID" value="NZ_JAPHQB010000023.1"/>
</dbReference>
<protein>
    <submittedName>
        <fullName evidence="2">Histidine phosphatase family protein</fullName>
    </submittedName>
</protein>
<feature type="signal peptide" evidence="1">
    <location>
        <begin position="1"/>
        <end position="19"/>
    </location>
</feature>
<dbReference type="InterPro" id="IPR013078">
    <property type="entry name" value="His_Pase_superF_clade-1"/>
</dbReference>
<organism evidence="2 3">
    <name type="scientific">Microbulbifer thermotolerans</name>
    <dbReference type="NCBI Taxonomy" id="252514"/>
    <lineage>
        <taxon>Bacteria</taxon>
        <taxon>Pseudomonadati</taxon>
        <taxon>Pseudomonadota</taxon>
        <taxon>Gammaproteobacteria</taxon>
        <taxon>Cellvibrionales</taxon>
        <taxon>Microbulbiferaceae</taxon>
        <taxon>Microbulbifer</taxon>
    </lineage>
</organism>
<dbReference type="SMART" id="SM00855">
    <property type="entry name" value="PGAM"/>
    <property type="match status" value="1"/>
</dbReference>
<comment type="caution">
    <text evidence="2">The sequence shown here is derived from an EMBL/GenBank/DDBJ whole genome shotgun (WGS) entry which is preliminary data.</text>
</comment>
<name>A0AB35I135_MICTH</name>
<evidence type="ECO:0000313" key="2">
    <source>
        <dbReference type="EMBL" id="MCX2802762.1"/>
    </source>
</evidence>
<dbReference type="Pfam" id="PF00300">
    <property type="entry name" value="His_Phos_1"/>
    <property type="match status" value="1"/>
</dbReference>
<reference evidence="2" key="1">
    <citation type="submission" date="2022-11" db="EMBL/GenBank/DDBJ databases">
        <title>Chitin-degrading and fungicidal potential of chitinolytic bacterial strains from marine environment of the Pacific Ocean regions.</title>
        <authorList>
            <person name="Pentekhina I."/>
            <person name="Nedashkovskaya O."/>
            <person name="Seitkalieva A."/>
            <person name="Podvolotskaya A."/>
            <person name="Tekutyeva L."/>
            <person name="Balabanova L."/>
        </authorList>
    </citation>
    <scope>NUCLEOTIDE SEQUENCE</scope>
    <source>
        <strain evidence="2">KMM 6838</strain>
    </source>
</reference>
<dbReference type="SUPFAM" id="SSF53254">
    <property type="entry name" value="Phosphoglycerate mutase-like"/>
    <property type="match status" value="1"/>
</dbReference>
<dbReference type="CDD" id="cd07067">
    <property type="entry name" value="HP_PGM_like"/>
    <property type="match status" value="1"/>
</dbReference>
<evidence type="ECO:0000256" key="1">
    <source>
        <dbReference type="SAM" id="SignalP"/>
    </source>
</evidence>
<gene>
    <name evidence="2" type="ORF">OQJ68_13285</name>
</gene>
<dbReference type="EMBL" id="JAPHQB010000023">
    <property type="protein sequence ID" value="MCX2802762.1"/>
    <property type="molecule type" value="Genomic_DNA"/>
</dbReference>
<feature type="chain" id="PRO_5044225479" evidence="1">
    <location>
        <begin position="20"/>
        <end position="183"/>
    </location>
</feature>
<dbReference type="InterPro" id="IPR029033">
    <property type="entry name" value="His_PPase_superfam"/>
</dbReference>
<sequence>MLRLVSIVMVLLVGAPWSAAQQLAEQVEPQVIYLVRHAEKSASGDQRDPALAKLGRERARHLAYVLGDARIEKIFTTDYARTRQTVEPLANQLGLTPEVYDPRVLREFAQQLLQTGGRSLVVGHSNTTPQLVALLGGDAGAAIDEKSEFDRLYIVIRDRGHVTTILQRYGREPALPKVREQTP</sequence>
<dbReference type="Proteomes" id="UP001209730">
    <property type="component" value="Unassembled WGS sequence"/>
</dbReference>
<dbReference type="Gene3D" id="3.40.50.1240">
    <property type="entry name" value="Phosphoglycerate mutase-like"/>
    <property type="match status" value="1"/>
</dbReference>